<evidence type="ECO:0008006" key="10">
    <source>
        <dbReference type="Google" id="ProtNLM"/>
    </source>
</evidence>
<dbReference type="PROSITE" id="PS50199">
    <property type="entry name" value="ZF_RANBP2_2"/>
    <property type="match status" value="1"/>
</dbReference>
<keyword evidence="3" id="KW-0862">Zinc</keyword>
<gene>
    <name evidence="8" type="ORF">FJTKL_08478</name>
</gene>
<evidence type="ECO:0000313" key="9">
    <source>
        <dbReference type="Proteomes" id="UP001600888"/>
    </source>
</evidence>
<accession>A0ABR4ER62</accession>
<dbReference type="Pfam" id="PF08325">
    <property type="entry name" value="WLM"/>
    <property type="match status" value="1"/>
</dbReference>
<dbReference type="PANTHER" id="PTHR46622:SF1">
    <property type="entry name" value="DNA-DEPENDENT METALLOPROTEASE WSS1"/>
    <property type="match status" value="1"/>
</dbReference>
<feature type="compositionally biased region" description="Gly residues" evidence="5">
    <location>
        <begin position="273"/>
        <end position="287"/>
    </location>
</feature>
<dbReference type="InterPro" id="IPR036443">
    <property type="entry name" value="Znf_RanBP2_sf"/>
</dbReference>
<evidence type="ECO:0000256" key="5">
    <source>
        <dbReference type="SAM" id="MobiDB-lite"/>
    </source>
</evidence>
<feature type="domain" description="WLM" evidence="7">
    <location>
        <begin position="2"/>
        <end position="202"/>
    </location>
</feature>
<name>A0ABR4ER62_9PEZI</name>
<evidence type="ECO:0000256" key="4">
    <source>
        <dbReference type="PROSITE-ProRule" id="PRU00322"/>
    </source>
</evidence>
<dbReference type="Proteomes" id="UP001600888">
    <property type="component" value="Unassembled WGS sequence"/>
</dbReference>
<dbReference type="SUPFAM" id="SSF90209">
    <property type="entry name" value="Ran binding protein zinc finger-like"/>
    <property type="match status" value="1"/>
</dbReference>
<evidence type="ECO:0000259" key="6">
    <source>
        <dbReference type="PROSITE" id="PS50199"/>
    </source>
</evidence>
<dbReference type="Gene3D" id="2.30.30.380">
    <property type="entry name" value="Zn-finger domain of Sec23/24"/>
    <property type="match status" value="1"/>
</dbReference>
<dbReference type="InterPro" id="IPR053000">
    <property type="entry name" value="WSS1-like_metalloprotease"/>
</dbReference>
<evidence type="ECO:0000313" key="8">
    <source>
        <dbReference type="EMBL" id="KAL2284923.1"/>
    </source>
</evidence>
<evidence type="ECO:0000259" key="7">
    <source>
        <dbReference type="PROSITE" id="PS51397"/>
    </source>
</evidence>
<dbReference type="InterPro" id="IPR001876">
    <property type="entry name" value="Znf_RanBP2"/>
</dbReference>
<organism evidence="8 9">
    <name type="scientific">Diaporthe vaccinii</name>
    <dbReference type="NCBI Taxonomy" id="105482"/>
    <lineage>
        <taxon>Eukaryota</taxon>
        <taxon>Fungi</taxon>
        <taxon>Dikarya</taxon>
        <taxon>Ascomycota</taxon>
        <taxon>Pezizomycotina</taxon>
        <taxon>Sordariomycetes</taxon>
        <taxon>Sordariomycetidae</taxon>
        <taxon>Diaporthales</taxon>
        <taxon>Diaporthaceae</taxon>
        <taxon>Diaporthe</taxon>
        <taxon>Diaporthe eres species complex</taxon>
    </lineage>
</organism>
<evidence type="ECO:0000256" key="2">
    <source>
        <dbReference type="ARBA" id="ARBA00022771"/>
    </source>
</evidence>
<evidence type="ECO:0000256" key="3">
    <source>
        <dbReference type="ARBA" id="ARBA00022833"/>
    </source>
</evidence>
<dbReference type="PANTHER" id="PTHR46622">
    <property type="entry name" value="DNA-DEPENDENT METALLOPROTEASE WSS1"/>
    <property type="match status" value="1"/>
</dbReference>
<comment type="caution">
    <text evidence="8">The sequence shown here is derived from an EMBL/GenBank/DDBJ whole genome shotgun (WGS) entry which is preliminary data.</text>
</comment>
<dbReference type="EMBL" id="JBAWTH010000033">
    <property type="protein sequence ID" value="KAL2284923.1"/>
    <property type="molecule type" value="Genomic_DNA"/>
</dbReference>
<keyword evidence="1" id="KW-0479">Metal-binding</keyword>
<dbReference type="PROSITE" id="PS01358">
    <property type="entry name" value="ZF_RANBP2_1"/>
    <property type="match status" value="1"/>
</dbReference>
<keyword evidence="9" id="KW-1185">Reference proteome</keyword>
<feature type="region of interest" description="Disordered" evidence="5">
    <location>
        <begin position="256"/>
        <end position="325"/>
    </location>
</feature>
<reference evidence="8 9" key="1">
    <citation type="submission" date="2024-03" db="EMBL/GenBank/DDBJ databases">
        <title>A high-quality draft genome sequence of Diaporthe vaccinii, a causative agent of upright dieback and viscid rot disease in cranberry plants.</title>
        <authorList>
            <person name="Sarrasin M."/>
            <person name="Lang B.F."/>
            <person name="Burger G."/>
        </authorList>
    </citation>
    <scope>NUCLEOTIDE SEQUENCE [LARGE SCALE GENOMIC DNA]</scope>
    <source>
        <strain evidence="8 9">IS7</strain>
    </source>
</reference>
<protein>
    <recommendedName>
        <fullName evidence="10">WLM domain-containing protein</fullName>
    </recommendedName>
</protein>
<proteinExistence type="predicted"/>
<feature type="compositionally biased region" description="Pro residues" evidence="5">
    <location>
        <begin position="292"/>
        <end position="305"/>
    </location>
</feature>
<feature type="domain" description="RanBP2-type" evidence="6">
    <location>
        <begin position="323"/>
        <end position="352"/>
    </location>
</feature>
<dbReference type="SMART" id="SM00547">
    <property type="entry name" value="ZnF_RBZ"/>
    <property type="match status" value="1"/>
</dbReference>
<sequence length="400" mass="43779">MVEQREVDALVLSYTHLKNYPRQDDALRTLKQIASLVKPIMRARGWKVSQLSEFYPDQHNLLGLNVNHGQKILLRLRYPGDKTQFLPIEQVTNTMLHELCHIVHGPHDGKFHALWDQLRDEHEGLLLKGYTGEGFLSKGHKLGGGGRVPMQEARRLARAAAEQRSQQAIRERGSGQRLGGAPIQRGQDIRKVITDAVERRNRADRGCGSNSYSDKEIQTLSETATKNGFRTQAEEDAANEAAIAQAMWELVQEDEKKKHGDNYVPPSAQSPSGNGGGAFYPTSGGGPSTTSTPPPVPIWSRPPGPGDAKPSESVKTTTGTPPVASGWTCGTCTLHNPPSFLSCDACGADRPTPTAGPTAPPPIEEWTCGKQRRDVRSDLEPPPWQRQPPADLVVPWAVLT</sequence>
<keyword evidence="2 4" id="KW-0863">Zinc-finger</keyword>
<dbReference type="PROSITE" id="PS51397">
    <property type="entry name" value="WLM"/>
    <property type="match status" value="1"/>
</dbReference>
<dbReference type="InterPro" id="IPR013536">
    <property type="entry name" value="WLM_dom"/>
</dbReference>
<evidence type="ECO:0000256" key="1">
    <source>
        <dbReference type="ARBA" id="ARBA00022723"/>
    </source>
</evidence>